<dbReference type="EMBL" id="RAWM01000095">
    <property type="protein sequence ID" value="RKH63563.1"/>
    <property type="molecule type" value="Genomic_DNA"/>
</dbReference>
<comment type="caution">
    <text evidence="2">The sequence shown here is derived from an EMBL/GenBank/DDBJ whole genome shotgun (WGS) entry which is preliminary data.</text>
</comment>
<dbReference type="Gene3D" id="3.60.10.10">
    <property type="entry name" value="Endonuclease/exonuclease/phosphatase"/>
    <property type="match status" value="1"/>
</dbReference>
<keyword evidence="2" id="KW-0540">Nuclease</keyword>
<keyword evidence="2" id="KW-0378">Hydrolase</keyword>
<gene>
    <name evidence="2" type="ORF">D7X96_27495</name>
</gene>
<keyword evidence="2" id="KW-0255">Endonuclease</keyword>
<sequence length="573" mass="58640">MSLKQDLFPRSATFWRTWSFTLLCAALSACGGSVEADAEETAPRLVAREDALNVRLRLMAANLSSGTGQDYDPGHGIRIFQGTDPDIVMIQEFNYKTDSAADLRGFVDTAFGTGFSYYREGGAQIPNGIISRYPIIAAGEWDDTQVSNRDFAWARIDIPGPKDLWAISVHLLTTGSSVRNTEASNLVKFINANVPASDYLVIGGDFNTGSRGEATFSTFSSVVSTASPYPADKNGNTNTNAGRNSPYDHVLVDNDLRAYQTPVVMGSSTFANGLVVDTRVYSPLSDISPALSGDSGASGMQHMGVIKDFLIPGDSATSSSVTVLSPNGGESWPAGSSQTITWTASGITNVKVEYSLNGSTWTTLTASTGASGGGVAWTVPSSASTTAWVRVSDASNATVTDLSNAAFTITTGGTGGGTGKVFINEVLLNEPGSDVNGEFVELVNSGTAAVDLGGWTVSDGTGVRHTFASGTTVAAGKAVVVFGGAAGIPSGTVGAVAASTGMLNLGNSGDTVTVKNSAGTVVDTATFASSLSGTDGVSANRGPDGASTGSFVLHTGVSSLTSSPGKRASGAAF</sequence>
<protein>
    <submittedName>
        <fullName evidence="2">Endonuclease</fullName>
    </submittedName>
</protein>
<dbReference type="SUPFAM" id="SSF56219">
    <property type="entry name" value="DNase I-like"/>
    <property type="match status" value="1"/>
</dbReference>
<dbReference type="Proteomes" id="UP000282656">
    <property type="component" value="Unassembled WGS sequence"/>
</dbReference>
<reference evidence="3" key="1">
    <citation type="submission" date="2018-09" db="EMBL/GenBank/DDBJ databases">
        <authorList>
            <person name="Livingstone P.G."/>
            <person name="Whitworth D.E."/>
        </authorList>
    </citation>
    <scope>NUCLEOTIDE SEQUENCE [LARGE SCALE GENOMIC DNA]</scope>
    <source>
        <strain evidence="3">AB047A</strain>
    </source>
</reference>
<dbReference type="InterPro" id="IPR036691">
    <property type="entry name" value="Endo/exonu/phosph_ase_sf"/>
</dbReference>
<feature type="domain" description="LTD" evidence="1">
    <location>
        <begin position="403"/>
        <end position="529"/>
    </location>
</feature>
<evidence type="ECO:0000259" key="1">
    <source>
        <dbReference type="PROSITE" id="PS51841"/>
    </source>
</evidence>
<dbReference type="OrthoDB" id="5508071at2"/>
<dbReference type="InterPro" id="IPR001322">
    <property type="entry name" value="Lamin_tail_dom"/>
</dbReference>
<dbReference type="PROSITE" id="PS51841">
    <property type="entry name" value="LTD"/>
    <property type="match status" value="1"/>
</dbReference>
<dbReference type="AlphaFoldDB" id="A0A3A8Q4C5"/>
<dbReference type="InterPro" id="IPR005135">
    <property type="entry name" value="Endo/exonuclease/phosphatase"/>
</dbReference>
<accession>A0A3A8Q4C5</accession>
<proteinExistence type="predicted"/>
<evidence type="ECO:0000313" key="3">
    <source>
        <dbReference type="Proteomes" id="UP000282656"/>
    </source>
</evidence>
<keyword evidence="3" id="KW-1185">Reference proteome</keyword>
<dbReference type="InterPro" id="IPR036415">
    <property type="entry name" value="Lamin_tail_dom_sf"/>
</dbReference>
<dbReference type="Gene3D" id="2.60.40.1260">
    <property type="entry name" value="Lamin Tail domain"/>
    <property type="match status" value="1"/>
</dbReference>
<dbReference type="SUPFAM" id="SSF74853">
    <property type="entry name" value="Lamin A/C globular tail domain"/>
    <property type="match status" value="1"/>
</dbReference>
<dbReference type="Pfam" id="PF00932">
    <property type="entry name" value="LTD"/>
    <property type="match status" value="1"/>
</dbReference>
<dbReference type="PROSITE" id="PS51257">
    <property type="entry name" value="PROKAR_LIPOPROTEIN"/>
    <property type="match status" value="1"/>
</dbReference>
<dbReference type="GO" id="GO:0004519">
    <property type="term" value="F:endonuclease activity"/>
    <property type="evidence" value="ECO:0007669"/>
    <property type="project" value="UniProtKB-KW"/>
</dbReference>
<organism evidence="2 3">
    <name type="scientific">Corallococcus interemptor</name>
    <dbReference type="NCBI Taxonomy" id="2316720"/>
    <lineage>
        <taxon>Bacteria</taxon>
        <taxon>Pseudomonadati</taxon>
        <taxon>Myxococcota</taxon>
        <taxon>Myxococcia</taxon>
        <taxon>Myxococcales</taxon>
        <taxon>Cystobacterineae</taxon>
        <taxon>Myxococcaceae</taxon>
        <taxon>Corallococcus</taxon>
    </lineage>
</organism>
<name>A0A3A8Q4C5_9BACT</name>
<evidence type="ECO:0000313" key="2">
    <source>
        <dbReference type="EMBL" id="RKH63563.1"/>
    </source>
</evidence>
<dbReference type="Pfam" id="PF03372">
    <property type="entry name" value="Exo_endo_phos"/>
    <property type="match status" value="1"/>
</dbReference>